<keyword evidence="2 11" id="KW-1003">Cell membrane</keyword>
<comment type="function">
    <text evidence="11">Part of the high-affinity ATP-driven potassium transport (or Kdp) system, which catalyzes the hydrolysis of ATP coupled with the electrogenic transport of potassium into the cytoplasm. This subunit acts as a catalytic chaperone that increases the ATP-binding affinity of the ATP-hydrolyzing subunit KdpB by the formation of a transient KdpB/KdpC/ATP ternary complex.</text>
</comment>
<dbReference type="PIRSF" id="PIRSF001296">
    <property type="entry name" value="K_ATPase_KdpC"/>
    <property type="match status" value="1"/>
</dbReference>
<dbReference type="HAMAP" id="MF_00276">
    <property type="entry name" value="KdpC"/>
    <property type="match status" value="1"/>
</dbReference>
<evidence type="ECO:0000256" key="3">
    <source>
        <dbReference type="ARBA" id="ARBA00022538"/>
    </source>
</evidence>
<keyword evidence="9 11" id="KW-0406">Ion transport</keyword>
<organism evidence="12 13">
    <name type="scientific">Bordetella ansorpii</name>
    <dbReference type="NCBI Taxonomy" id="288768"/>
    <lineage>
        <taxon>Bacteria</taxon>
        <taxon>Pseudomonadati</taxon>
        <taxon>Pseudomonadota</taxon>
        <taxon>Betaproteobacteria</taxon>
        <taxon>Burkholderiales</taxon>
        <taxon>Alcaligenaceae</taxon>
        <taxon>Bordetella</taxon>
    </lineage>
</organism>
<keyword evidence="8 11" id="KW-1133">Transmembrane helix</keyword>
<comment type="subcellular location">
    <subcellularLocation>
        <location evidence="11">Cell membrane</location>
        <topology evidence="11">Single-pass membrane protein</topology>
    </subcellularLocation>
</comment>
<dbReference type="GO" id="GO:0016787">
    <property type="term" value="F:hydrolase activity"/>
    <property type="evidence" value="ECO:0007669"/>
    <property type="project" value="UniProtKB-KW"/>
</dbReference>
<name>A0A157PJH2_9BORD</name>
<evidence type="ECO:0000256" key="1">
    <source>
        <dbReference type="ARBA" id="ARBA00022448"/>
    </source>
</evidence>
<evidence type="ECO:0000256" key="10">
    <source>
        <dbReference type="ARBA" id="ARBA00023136"/>
    </source>
</evidence>
<keyword evidence="3 11" id="KW-0633">Potassium transport</keyword>
<dbReference type="Proteomes" id="UP000077037">
    <property type="component" value="Unassembled WGS sequence"/>
</dbReference>
<keyword evidence="1 11" id="KW-0813">Transport</keyword>
<dbReference type="AlphaFoldDB" id="A0A157PJH2"/>
<dbReference type="Pfam" id="PF02669">
    <property type="entry name" value="KdpC"/>
    <property type="match status" value="1"/>
</dbReference>
<dbReference type="PANTHER" id="PTHR30042:SF2">
    <property type="entry name" value="POTASSIUM-TRANSPORTING ATPASE KDPC SUBUNIT"/>
    <property type="match status" value="1"/>
</dbReference>
<dbReference type="EMBL" id="FKBS01000014">
    <property type="protein sequence ID" value="SAI33775.1"/>
    <property type="molecule type" value="Genomic_DNA"/>
</dbReference>
<proteinExistence type="inferred from homology"/>
<keyword evidence="6 11" id="KW-0067">ATP-binding</keyword>
<keyword evidence="7 11" id="KW-0630">Potassium</keyword>
<keyword evidence="4 11" id="KW-0812">Transmembrane</keyword>
<sequence>MQTPSTSIKQQGLLRPALTVFVALSLITGLAYPLLTTGVARMLFPHQAAGSLIERDGKVIGSDLIGQAFRSPGYFWSRPSATAPMAYNGGASGGSNLGPTNPALAQAVQERVAALRAADPDNPAQIPVDLVTASGSGLDPHISAAAAEYQVRRVARARGLPEAEVRKLVQAHTDSPWLGLIGDPAVNVLPLNLALDALKPLAGR</sequence>
<keyword evidence="5 11" id="KW-0547">Nucleotide-binding</keyword>
<evidence type="ECO:0000256" key="11">
    <source>
        <dbReference type="HAMAP-Rule" id="MF_00276"/>
    </source>
</evidence>
<evidence type="ECO:0000256" key="9">
    <source>
        <dbReference type="ARBA" id="ARBA00023065"/>
    </source>
</evidence>
<dbReference type="OrthoDB" id="9788285at2"/>
<evidence type="ECO:0000256" key="8">
    <source>
        <dbReference type="ARBA" id="ARBA00022989"/>
    </source>
</evidence>
<keyword evidence="12" id="KW-0378">Hydrolase</keyword>
<evidence type="ECO:0000256" key="7">
    <source>
        <dbReference type="ARBA" id="ARBA00022958"/>
    </source>
</evidence>
<evidence type="ECO:0000313" key="13">
    <source>
        <dbReference type="Proteomes" id="UP000077037"/>
    </source>
</evidence>
<evidence type="ECO:0000256" key="6">
    <source>
        <dbReference type="ARBA" id="ARBA00022840"/>
    </source>
</evidence>
<comment type="subunit">
    <text evidence="11">The system is composed of three essential subunits: KdpA, KdpB and KdpC.</text>
</comment>
<dbReference type="PANTHER" id="PTHR30042">
    <property type="entry name" value="POTASSIUM-TRANSPORTING ATPASE C CHAIN"/>
    <property type="match status" value="1"/>
</dbReference>
<dbReference type="NCBIfam" id="TIGR00681">
    <property type="entry name" value="kdpC"/>
    <property type="match status" value="1"/>
</dbReference>
<evidence type="ECO:0000256" key="5">
    <source>
        <dbReference type="ARBA" id="ARBA00022741"/>
    </source>
</evidence>
<dbReference type="GO" id="GO:0005524">
    <property type="term" value="F:ATP binding"/>
    <property type="evidence" value="ECO:0007669"/>
    <property type="project" value="UniProtKB-UniRule"/>
</dbReference>
<feature type="transmembrane region" description="Helical" evidence="11">
    <location>
        <begin position="12"/>
        <end position="35"/>
    </location>
</feature>
<accession>A0A157PJH2</accession>
<dbReference type="GO" id="GO:0008556">
    <property type="term" value="F:P-type potassium transmembrane transporter activity"/>
    <property type="evidence" value="ECO:0007669"/>
    <property type="project" value="InterPro"/>
</dbReference>
<dbReference type="NCBIfam" id="NF001454">
    <property type="entry name" value="PRK00315.1"/>
    <property type="match status" value="1"/>
</dbReference>
<reference evidence="12 13" key="1">
    <citation type="submission" date="2016-03" db="EMBL/GenBank/DDBJ databases">
        <authorList>
            <consortium name="Pathogen Informatics"/>
        </authorList>
    </citation>
    <scope>NUCLEOTIDE SEQUENCE [LARGE SCALE GENOMIC DNA]</scope>
    <source>
        <strain evidence="12 13">NCTC13364</strain>
    </source>
</reference>
<gene>
    <name evidence="11 12" type="primary">kdpC</name>
    <name evidence="12" type="ORF">SAMEA1982600_02743</name>
</gene>
<protein>
    <recommendedName>
        <fullName evidence="11">Potassium-transporting ATPase KdpC subunit</fullName>
    </recommendedName>
    <alternativeName>
        <fullName evidence="11">ATP phosphohydrolase [potassium-transporting] C chain</fullName>
    </alternativeName>
    <alternativeName>
        <fullName evidence="11">Potassium-binding and translocating subunit C</fullName>
    </alternativeName>
    <alternativeName>
        <fullName evidence="11">Potassium-translocating ATPase C chain</fullName>
    </alternativeName>
</protein>
<evidence type="ECO:0000256" key="4">
    <source>
        <dbReference type="ARBA" id="ARBA00022692"/>
    </source>
</evidence>
<dbReference type="GO" id="GO:0005886">
    <property type="term" value="C:plasma membrane"/>
    <property type="evidence" value="ECO:0007669"/>
    <property type="project" value="UniProtKB-SubCell"/>
</dbReference>
<evidence type="ECO:0000313" key="12">
    <source>
        <dbReference type="EMBL" id="SAI33775.1"/>
    </source>
</evidence>
<comment type="similarity">
    <text evidence="11">Belongs to the KdpC family.</text>
</comment>
<dbReference type="RefSeq" id="WP_066412978.1">
    <property type="nucleotide sequence ID" value="NZ_FKBS01000014.1"/>
</dbReference>
<keyword evidence="10 11" id="KW-0472">Membrane</keyword>
<evidence type="ECO:0000256" key="2">
    <source>
        <dbReference type="ARBA" id="ARBA00022475"/>
    </source>
</evidence>
<dbReference type="InterPro" id="IPR003820">
    <property type="entry name" value="KdpC"/>
</dbReference>